<accession>A0ABQ8S5V5</accession>
<evidence type="ECO:0000313" key="2">
    <source>
        <dbReference type="EMBL" id="KAJ4429257.1"/>
    </source>
</evidence>
<evidence type="ECO:0000256" key="1">
    <source>
        <dbReference type="SAM" id="Coils"/>
    </source>
</evidence>
<comment type="caution">
    <text evidence="2">The sequence shown here is derived from an EMBL/GenBank/DDBJ whole genome shotgun (WGS) entry which is preliminary data.</text>
</comment>
<dbReference type="Proteomes" id="UP001148838">
    <property type="component" value="Unassembled WGS sequence"/>
</dbReference>
<proteinExistence type="predicted"/>
<dbReference type="EMBL" id="JAJSOF020000036">
    <property type="protein sequence ID" value="KAJ4429257.1"/>
    <property type="molecule type" value="Genomic_DNA"/>
</dbReference>
<feature type="coiled-coil region" evidence="1">
    <location>
        <begin position="31"/>
        <end position="136"/>
    </location>
</feature>
<gene>
    <name evidence="2" type="ORF">ANN_26260</name>
</gene>
<keyword evidence="1" id="KW-0175">Coiled coil</keyword>
<reference evidence="2 3" key="1">
    <citation type="journal article" date="2022" name="Allergy">
        <title>Genome assembly and annotation of Periplaneta americana reveal a comprehensive cockroach allergen profile.</title>
        <authorList>
            <person name="Wang L."/>
            <person name="Xiong Q."/>
            <person name="Saelim N."/>
            <person name="Wang L."/>
            <person name="Nong W."/>
            <person name="Wan A.T."/>
            <person name="Shi M."/>
            <person name="Liu X."/>
            <person name="Cao Q."/>
            <person name="Hui J.H.L."/>
            <person name="Sookrung N."/>
            <person name="Leung T.F."/>
            <person name="Tungtrongchitr A."/>
            <person name="Tsui S.K.W."/>
        </authorList>
    </citation>
    <scope>NUCLEOTIDE SEQUENCE [LARGE SCALE GENOMIC DNA]</scope>
    <source>
        <strain evidence="2">PWHHKU_190912</strain>
    </source>
</reference>
<protein>
    <submittedName>
        <fullName evidence="2">Uncharacterized protein</fullName>
    </submittedName>
</protein>
<keyword evidence="3" id="KW-1185">Reference proteome</keyword>
<organism evidence="2 3">
    <name type="scientific">Periplaneta americana</name>
    <name type="common">American cockroach</name>
    <name type="synonym">Blatta americana</name>
    <dbReference type="NCBI Taxonomy" id="6978"/>
    <lineage>
        <taxon>Eukaryota</taxon>
        <taxon>Metazoa</taxon>
        <taxon>Ecdysozoa</taxon>
        <taxon>Arthropoda</taxon>
        <taxon>Hexapoda</taxon>
        <taxon>Insecta</taxon>
        <taxon>Pterygota</taxon>
        <taxon>Neoptera</taxon>
        <taxon>Polyneoptera</taxon>
        <taxon>Dictyoptera</taxon>
        <taxon>Blattodea</taxon>
        <taxon>Blattoidea</taxon>
        <taxon>Blattidae</taxon>
        <taxon>Blattinae</taxon>
        <taxon>Periplaneta</taxon>
    </lineage>
</organism>
<name>A0ABQ8S5V5_PERAM</name>
<evidence type="ECO:0000313" key="3">
    <source>
        <dbReference type="Proteomes" id="UP001148838"/>
    </source>
</evidence>
<sequence length="218" mass="25132">MAGLCEGGNEPSGSLKAIYQEQKLQGCSKSLLELQAIKDKLERNLHETEQQLQQEKTNSEHYRNELVQSLEAEIAEMRRKELSSTNTEKQEQEWKLKLKDLKTKYLGMVQNLEQENTELKEELKNMQARLEETTTTSATPSVLTEVKKVMNLVYHTLQPQFTPETLYDGSKIRQMLMATIRKEKRDTDTMIREFLVGRAVRGEPKNSGGICKRGLREL</sequence>